<organism evidence="8 9">
    <name type="scientific">Heliobacterium chlorum</name>
    <dbReference type="NCBI Taxonomy" id="2698"/>
    <lineage>
        <taxon>Bacteria</taxon>
        <taxon>Bacillati</taxon>
        <taxon>Bacillota</taxon>
        <taxon>Clostridia</taxon>
        <taxon>Eubacteriales</taxon>
        <taxon>Heliobacteriaceae</taxon>
        <taxon>Heliobacterium</taxon>
    </lineage>
</organism>
<keyword evidence="4 6" id="KW-0808">Transferase</keyword>
<reference evidence="8 9" key="1">
    <citation type="submission" date="2020-07" db="EMBL/GenBank/DDBJ databases">
        <title>Draft whole-genome sequence of Heliobacterium chlorum DSM 3682, type strain.</title>
        <authorList>
            <person name="Kyndt J.A."/>
            <person name="Meyer T.E."/>
            <person name="Imhoff J.F."/>
        </authorList>
    </citation>
    <scope>NUCLEOTIDE SEQUENCE [LARGE SCALE GENOMIC DNA]</scope>
    <source>
        <strain evidence="8 9">DSM 3682</strain>
    </source>
</reference>
<dbReference type="RefSeq" id="WP_188041017.1">
    <property type="nucleotide sequence ID" value="NZ_JACVHF010000015.1"/>
</dbReference>
<evidence type="ECO:0000259" key="7">
    <source>
        <dbReference type="Pfam" id="PF00155"/>
    </source>
</evidence>
<evidence type="ECO:0000256" key="5">
    <source>
        <dbReference type="ARBA" id="ARBA00022898"/>
    </source>
</evidence>
<feature type="domain" description="Aminotransferase class I/classII large" evidence="7">
    <location>
        <begin position="33"/>
        <end position="380"/>
    </location>
</feature>
<dbReference type="InterPro" id="IPR004838">
    <property type="entry name" value="NHTrfase_class1_PyrdxlP-BS"/>
</dbReference>
<dbReference type="CDD" id="cd00609">
    <property type="entry name" value="AAT_like"/>
    <property type="match status" value="1"/>
</dbReference>
<dbReference type="Proteomes" id="UP000617402">
    <property type="component" value="Unassembled WGS sequence"/>
</dbReference>
<keyword evidence="9" id="KW-1185">Reference proteome</keyword>
<dbReference type="GO" id="GO:0008483">
    <property type="term" value="F:transaminase activity"/>
    <property type="evidence" value="ECO:0007669"/>
    <property type="project" value="UniProtKB-KW"/>
</dbReference>
<gene>
    <name evidence="8" type="ORF">H1S01_13815</name>
</gene>
<dbReference type="InterPro" id="IPR004839">
    <property type="entry name" value="Aminotransferase_I/II_large"/>
</dbReference>
<dbReference type="SUPFAM" id="SSF53383">
    <property type="entry name" value="PLP-dependent transferases"/>
    <property type="match status" value="1"/>
</dbReference>
<proteinExistence type="inferred from homology"/>
<evidence type="ECO:0000256" key="1">
    <source>
        <dbReference type="ARBA" id="ARBA00001933"/>
    </source>
</evidence>
<dbReference type="PANTHER" id="PTHR46383">
    <property type="entry name" value="ASPARTATE AMINOTRANSFERASE"/>
    <property type="match status" value="1"/>
</dbReference>
<dbReference type="Gene3D" id="3.90.1150.10">
    <property type="entry name" value="Aspartate Aminotransferase, domain 1"/>
    <property type="match status" value="1"/>
</dbReference>
<dbReference type="PROSITE" id="PS00105">
    <property type="entry name" value="AA_TRANSFER_CLASS_1"/>
    <property type="match status" value="1"/>
</dbReference>
<dbReference type="PANTHER" id="PTHR46383:SF3">
    <property type="entry name" value="ASPARTATE AMINOTRANSFERASE-RELATED"/>
    <property type="match status" value="1"/>
</dbReference>
<dbReference type="Gene3D" id="3.40.640.10">
    <property type="entry name" value="Type I PLP-dependent aspartate aminotransferase-like (Major domain)"/>
    <property type="match status" value="1"/>
</dbReference>
<comment type="cofactor">
    <cofactor evidence="1 6">
        <name>pyridoxal 5'-phosphate</name>
        <dbReference type="ChEBI" id="CHEBI:597326"/>
    </cofactor>
</comment>
<evidence type="ECO:0000256" key="6">
    <source>
        <dbReference type="RuleBase" id="RU000481"/>
    </source>
</evidence>
<dbReference type="InterPro" id="IPR015424">
    <property type="entry name" value="PyrdxlP-dep_Trfase"/>
</dbReference>
<dbReference type="InterPro" id="IPR015421">
    <property type="entry name" value="PyrdxlP-dep_Trfase_major"/>
</dbReference>
<dbReference type="EMBL" id="JACVHF010000015">
    <property type="protein sequence ID" value="MBC9785569.1"/>
    <property type="molecule type" value="Genomic_DNA"/>
</dbReference>
<dbReference type="Pfam" id="PF00155">
    <property type="entry name" value="Aminotran_1_2"/>
    <property type="match status" value="1"/>
</dbReference>
<protein>
    <recommendedName>
        <fullName evidence="6">Aminotransferase</fullName>
        <ecNumber evidence="6">2.6.1.-</ecNumber>
    </recommendedName>
</protein>
<keyword evidence="3 6" id="KW-0032">Aminotransferase</keyword>
<evidence type="ECO:0000313" key="8">
    <source>
        <dbReference type="EMBL" id="MBC9785569.1"/>
    </source>
</evidence>
<sequence>MKKPMEEYLNPTIVNLPPSGIRRFFDLVANTKGVISLGVGEPDFITPWHIREACFYALERGYTMYTSNFGTPELRKEIAKYAAKRYHVEYEPLSEILITVGASEAVDLAMRAMLRPGEEVLVPEPSYVSYAPTVTMAGGVPVGVPTYVKDDFQLTVEALEQKVTGNTKMLVLCYPNNPTGAIMTRPELEAIAQFAEKHDLLVLADEIYAELTYEGSHVSFPSIAGMKDRTILINGFSKSHAMTGWRVGYVCGNKEFVAQMTKIHQYTMLCAPIMGQMAALEALRNGEAEKERMVDQYDQRRRFVVGRFNEMGLTCFNPRGAFYAFPSISVTGLSSDAFCEKLLAEEKVAVVPGTAFGQSGEGFIRVSYASSLANLTAAMDKMEAFVKRCQKRQAS</sequence>
<evidence type="ECO:0000256" key="3">
    <source>
        <dbReference type="ARBA" id="ARBA00022576"/>
    </source>
</evidence>
<keyword evidence="5" id="KW-0663">Pyridoxal phosphate</keyword>
<name>A0ABR7T470_HELCL</name>
<comment type="similarity">
    <text evidence="2 6">Belongs to the class-I pyridoxal-phosphate-dependent aminotransferase family.</text>
</comment>
<accession>A0ABR7T470</accession>
<comment type="caution">
    <text evidence="8">The sequence shown here is derived from an EMBL/GenBank/DDBJ whole genome shotgun (WGS) entry which is preliminary data.</text>
</comment>
<dbReference type="EC" id="2.6.1.-" evidence="6"/>
<evidence type="ECO:0000313" key="9">
    <source>
        <dbReference type="Proteomes" id="UP000617402"/>
    </source>
</evidence>
<evidence type="ECO:0000256" key="2">
    <source>
        <dbReference type="ARBA" id="ARBA00007441"/>
    </source>
</evidence>
<dbReference type="InterPro" id="IPR015422">
    <property type="entry name" value="PyrdxlP-dep_Trfase_small"/>
</dbReference>
<evidence type="ECO:0000256" key="4">
    <source>
        <dbReference type="ARBA" id="ARBA00022679"/>
    </source>
</evidence>
<dbReference type="InterPro" id="IPR050596">
    <property type="entry name" value="AspAT/PAT-like"/>
</dbReference>